<proteinExistence type="predicted"/>
<sequence length="61" mass="6844">MASPGKHMGISFLEKVFALSLFACEKLSFWRVRSGALFIRKVTQDHSLGARPCVGHKLRNI</sequence>
<evidence type="ECO:0000313" key="2">
    <source>
        <dbReference type="Proteomes" id="UP000092661"/>
    </source>
</evidence>
<evidence type="ECO:0000313" key="1">
    <source>
        <dbReference type="EMBL" id="ANU10104.1"/>
    </source>
</evidence>
<name>A0ABM6D3L2_9BACL</name>
<dbReference type="Proteomes" id="UP000092661">
    <property type="component" value="Chromosome"/>
</dbReference>
<dbReference type="EMBL" id="CP016534">
    <property type="protein sequence ID" value="ANU10104.1"/>
    <property type="molecule type" value="Genomic_DNA"/>
</dbReference>
<reference evidence="1" key="1">
    <citation type="submission" date="2016-10" db="EMBL/GenBank/DDBJ databases">
        <authorList>
            <person name="See-Too W.S."/>
        </authorList>
    </citation>
    <scope>NUCLEOTIDE SEQUENCE</scope>
    <source>
        <strain evidence="1">DSM 14505</strain>
    </source>
</reference>
<gene>
    <name evidence="1" type="ORF">BBH88_07205</name>
</gene>
<accession>A0ABM6D3L2</accession>
<organism evidence="1 2">
    <name type="scientific">Planococcus antarcticus DSM 14505</name>
    <dbReference type="NCBI Taxonomy" id="1185653"/>
    <lineage>
        <taxon>Bacteria</taxon>
        <taxon>Bacillati</taxon>
        <taxon>Bacillota</taxon>
        <taxon>Bacilli</taxon>
        <taxon>Bacillales</taxon>
        <taxon>Caryophanaceae</taxon>
        <taxon>Planococcus</taxon>
    </lineage>
</organism>
<protein>
    <submittedName>
        <fullName evidence="1">Uncharacterized protein</fullName>
    </submittedName>
</protein>
<keyword evidence="2" id="KW-1185">Reference proteome</keyword>